<organism evidence="1 2">
    <name type="scientific">Trichonephila inaurata madagascariensis</name>
    <dbReference type="NCBI Taxonomy" id="2747483"/>
    <lineage>
        <taxon>Eukaryota</taxon>
        <taxon>Metazoa</taxon>
        <taxon>Ecdysozoa</taxon>
        <taxon>Arthropoda</taxon>
        <taxon>Chelicerata</taxon>
        <taxon>Arachnida</taxon>
        <taxon>Araneae</taxon>
        <taxon>Araneomorphae</taxon>
        <taxon>Entelegynae</taxon>
        <taxon>Araneoidea</taxon>
        <taxon>Nephilidae</taxon>
        <taxon>Trichonephila</taxon>
        <taxon>Trichonephila inaurata</taxon>
    </lineage>
</organism>
<keyword evidence="2" id="KW-1185">Reference proteome</keyword>
<evidence type="ECO:0000313" key="1">
    <source>
        <dbReference type="EMBL" id="GFY56639.1"/>
    </source>
</evidence>
<name>A0A8X6XQB6_9ARAC</name>
<dbReference type="EMBL" id="BMAV01011077">
    <property type="protein sequence ID" value="GFY56639.1"/>
    <property type="molecule type" value="Genomic_DNA"/>
</dbReference>
<comment type="caution">
    <text evidence="1">The sequence shown here is derived from an EMBL/GenBank/DDBJ whole genome shotgun (WGS) entry which is preliminary data.</text>
</comment>
<sequence length="95" mass="10840">MVAQRLCFDKAPQKEVIGRMSGDLGGHFNNALSSRYSSVVGDVHLDTFSRHYGIEEASSDRRRFFSTELENLIYSDLLFPKDDNGTRETTKEHIQ</sequence>
<gene>
    <name evidence="1" type="ORF">TNIN_450131</name>
</gene>
<dbReference type="Proteomes" id="UP000886998">
    <property type="component" value="Unassembled WGS sequence"/>
</dbReference>
<reference evidence="1" key="1">
    <citation type="submission" date="2020-08" db="EMBL/GenBank/DDBJ databases">
        <title>Multicomponent nature underlies the extraordinary mechanical properties of spider dragline silk.</title>
        <authorList>
            <person name="Kono N."/>
            <person name="Nakamura H."/>
            <person name="Mori M."/>
            <person name="Yoshida Y."/>
            <person name="Ohtoshi R."/>
            <person name="Malay A.D."/>
            <person name="Moran D.A.P."/>
            <person name="Tomita M."/>
            <person name="Numata K."/>
            <person name="Arakawa K."/>
        </authorList>
    </citation>
    <scope>NUCLEOTIDE SEQUENCE</scope>
</reference>
<protein>
    <submittedName>
        <fullName evidence="1">Uncharacterized protein</fullName>
    </submittedName>
</protein>
<evidence type="ECO:0000313" key="2">
    <source>
        <dbReference type="Proteomes" id="UP000886998"/>
    </source>
</evidence>
<dbReference type="AlphaFoldDB" id="A0A8X6XQB6"/>
<proteinExistence type="predicted"/>
<accession>A0A8X6XQB6</accession>